<reference evidence="3" key="1">
    <citation type="journal article" date="2019" name="Int. J. Syst. Evol. Microbiol.">
        <title>The Global Catalogue of Microorganisms (GCM) 10K type strain sequencing project: providing services to taxonomists for standard genome sequencing and annotation.</title>
        <authorList>
            <consortium name="The Broad Institute Genomics Platform"/>
            <consortium name="The Broad Institute Genome Sequencing Center for Infectious Disease"/>
            <person name="Wu L."/>
            <person name="Ma J."/>
        </authorList>
    </citation>
    <scope>NUCLEOTIDE SEQUENCE [LARGE SCALE GENOMIC DNA]</scope>
    <source>
        <strain evidence="3">CCM 7855</strain>
    </source>
</reference>
<protein>
    <submittedName>
        <fullName evidence="2">Uncharacterized protein</fullName>
    </submittedName>
</protein>
<evidence type="ECO:0000313" key="2">
    <source>
        <dbReference type="EMBL" id="GGF19986.1"/>
    </source>
</evidence>
<proteinExistence type="predicted"/>
<comment type="caution">
    <text evidence="2">The sequence shown here is derived from an EMBL/GenBank/DDBJ whole genome shotgun (WGS) entry which is preliminary data.</text>
</comment>
<feature type="transmembrane region" description="Helical" evidence="1">
    <location>
        <begin position="56"/>
        <end position="74"/>
    </location>
</feature>
<sequence length="219" mass="23789">MSTPQRPDGDDRVPSLAELDAMDLAEIEAGRTSADKDLKPSDDAGPVPRALHHARVLWIGGAIAGLASFAYGFLNLGTVSDALRQRLEEGVAVDPQNSAAPNQIGSLASTIPPVLLVLIVVLLAIQYPLLMAISRHNSRNCRSFFVTAVLVMVASIPIGMDLLFDYSEVSVVIRVLGWVQFALLLLSALFTLRRSVNVWLPATMKFMPGQTLRPGKRYR</sequence>
<evidence type="ECO:0000256" key="1">
    <source>
        <dbReference type="SAM" id="Phobius"/>
    </source>
</evidence>
<name>A0ABQ1UIN2_9NOCA</name>
<dbReference type="RefSeq" id="WP_188488343.1">
    <property type="nucleotide sequence ID" value="NZ_BMCS01000001.1"/>
</dbReference>
<keyword evidence="3" id="KW-1185">Reference proteome</keyword>
<accession>A0ABQ1UIN2</accession>
<feature type="transmembrane region" description="Helical" evidence="1">
    <location>
        <begin position="142"/>
        <end position="160"/>
    </location>
</feature>
<dbReference type="EMBL" id="BMCS01000001">
    <property type="protein sequence ID" value="GGF19986.1"/>
    <property type="molecule type" value="Genomic_DNA"/>
</dbReference>
<keyword evidence="1" id="KW-0472">Membrane</keyword>
<dbReference type="Proteomes" id="UP000632454">
    <property type="component" value="Unassembled WGS sequence"/>
</dbReference>
<organism evidence="2 3">
    <name type="scientific">Williamsia phyllosphaerae</name>
    <dbReference type="NCBI Taxonomy" id="885042"/>
    <lineage>
        <taxon>Bacteria</taxon>
        <taxon>Bacillati</taxon>
        <taxon>Actinomycetota</taxon>
        <taxon>Actinomycetes</taxon>
        <taxon>Mycobacteriales</taxon>
        <taxon>Nocardiaceae</taxon>
        <taxon>Williamsia</taxon>
    </lineage>
</organism>
<evidence type="ECO:0000313" key="3">
    <source>
        <dbReference type="Proteomes" id="UP000632454"/>
    </source>
</evidence>
<feature type="transmembrane region" description="Helical" evidence="1">
    <location>
        <begin position="172"/>
        <end position="192"/>
    </location>
</feature>
<gene>
    <name evidence="2" type="ORF">GCM10007298_15000</name>
</gene>
<feature type="transmembrane region" description="Helical" evidence="1">
    <location>
        <begin position="111"/>
        <end position="130"/>
    </location>
</feature>
<keyword evidence="1" id="KW-0812">Transmembrane</keyword>
<keyword evidence="1" id="KW-1133">Transmembrane helix</keyword>